<evidence type="ECO:0000313" key="14">
    <source>
        <dbReference type="EMBL" id="CRH01395.1"/>
    </source>
</evidence>
<organism evidence="14 15">
    <name type="scientific">Plasmodium relictum</name>
    <dbReference type="NCBI Taxonomy" id="85471"/>
    <lineage>
        <taxon>Eukaryota</taxon>
        <taxon>Sar</taxon>
        <taxon>Alveolata</taxon>
        <taxon>Apicomplexa</taxon>
        <taxon>Aconoidasida</taxon>
        <taxon>Haemosporida</taxon>
        <taxon>Plasmodiidae</taxon>
        <taxon>Plasmodium</taxon>
        <taxon>Plasmodium (Haemamoeba)</taxon>
    </lineage>
</organism>
<evidence type="ECO:0000256" key="12">
    <source>
        <dbReference type="ARBA" id="ARBA00034864"/>
    </source>
</evidence>
<dbReference type="RefSeq" id="XP_028534395.1">
    <property type="nucleotide sequence ID" value="XM_028678069.1"/>
</dbReference>
<dbReference type="GO" id="GO:0005813">
    <property type="term" value="C:centrosome"/>
    <property type="evidence" value="ECO:0007669"/>
    <property type="project" value="UniProtKB-SubCell"/>
</dbReference>
<evidence type="ECO:0000256" key="13">
    <source>
        <dbReference type="ARBA" id="ARBA00093507"/>
    </source>
</evidence>
<evidence type="ECO:0000256" key="5">
    <source>
        <dbReference type="ARBA" id="ARBA00022499"/>
    </source>
</evidence>
<dbReference type="GO" id="GO:0005869">
    <property type="term" value="C:dynactin complex"/>
    <property type="evidence" value="ECO:0007669"/>
    <property type="project" value="InterPro"/>
</dbReference>
<comment type="subunit">
    <text evidence="13">Subunit of dynactin, a multiprotein complex part of a tripartite complex with dynein and a adapter, such as BICDL1, BICD2 or HOOK3. The dynactin complex is built around ACTR1A/ACTB filament and consists of an actin-related filament composed of a shoulder domain, a pointed end and a barbed end. Its length is defined by its flexible shoulder domain. The soulder is composed of 2 DCTN1 subunits, 4 DCTN2 and 2 DCTN3. The 4 DCNT2 (via N-terminus) bind the ACTR1A filament and act as molecular rulers to determine the length. The pointed end is important for binding dynein-dynactin cargo adapters. Consists of 4 subunits: ACTR10, DCNT4, DCTN5 and DCTN6. The barbed end is composed of a CAPZA1:CAPZB heterodimers, which binds ACTR1A/ACTB filament and dynactin and stabilizes dynactin. Interacts with ATP7B, but not ATP7A, in a copper-dependent manner. Interacts with ANK2; this interaction is required for localization at costameres. Interacts with N4BP2L1.</text>
</comment>
<evidence type="ECO:0000256" key="7">
    <source>
        <dbReference type="ARBA" id="ARBA00022843"/>
    </source>
</evidence>
<keyword evidence="9" id="KW-0175">Coiled coil</keyword>
<keyword evidence="15" id="KW-1185">Reference proteome</keyword>
<keyword evidence="8" id="KW-0007">Acetylation</keyword>
<accession>A0A1J1H912</accession>
<keyword evidence="4" id="KW-0963">Cytoplasm</keyword>
<dbReference type="PANTHER" id="PTHR13034">
    <property type="entry name" value="DYNACTIN P62 SUBUNIT"/>
    <property type="match status" value="1"/>
</dbReference>
<dbReference type="GeneID" id="39737523"/>
<sequence>MKNKVYLLLDDKLFKLKELYFCLICSKIKSDFNLKKEIEYYYCNGCTQIYSKNETSVYSYECLRCFNCPFCFCCLSIAHKNLDNSISNLNHLELKNNEIKDSYAEKESKEYGINFTNSKVYESKHKGIDEFSEENTSNSDYDHQVKNNLKSGYISNEENNLKNKYMMNKKNELNKKDKKIFYFKCNYCLWSSIYSIYNTKLDELIGDMIIFEKNCFFSCYFRDILSEVKKNNELLKQKKFLKKIDLFSSIHKIENYDSLNSWNYTRLSELKNEKKKNEVLKEENSSFIYKSKISIDKVSLKDILNAEHIKNNKEFNDIFELENENIKYLDMVILQNPINLEDYEENEKTDKSKKNYIEKGNDINYNIEREENENSIKNDDINSVSERDYNDYNLEKKDKVKDNNTIYYNEIYFNKKEENNTKNINKKISNLKNNKFSNTIIHSQNYLSFEHMKDYPYNFYKGVNELKPLRKKLLAKKSKRCSKCKQYLLKFHSSNLYSTFRLNNNAMKYIPRIYINDFRIIKKKNGILNFILINPLDFEMNIKIIPKIEHNFLKNLNINKIPTNCESKANTFEFVMDTYDDIIDDLSKDENDIKTVIVNENVIIKKQNNMALIIISFIYNENLNEYSVEDKSKMLNAQEKNFIEQSRNLNFPLTLECSFSDKLKKIHKIALNLIFTNNISTKRFHNYLLNY</sequence>
<dbReference type="EMBL" id="LN835307">
    <property type="protein sequence ID" value="CRH01395.1"/>
    <property type="molecule type" value="Genomic_DNA"/>
</dbReference>
<evidence type="ECO:0000256" key="9">
    <source>
        <dbReference type="ARBA" id="ARBA00023054"/>
    </source>
</evidence>
<evidence type="ECO:0000256" key="11">
    <source>
        <dbReference type="ARBA" id="ARBA00034776"/>
    </source>
</evidence>
<keyword evidence="5" id="KW-1017">Isopeptide bond</keyword>
<name>A0A1J1H912_PLARL</name>
<gene>
    <name evidence="14" type="ORF">PRELSG_1227900</name>
</gene>
<dbReference type="GO" id="GO:0001725">
    <property type="term" value="C:stress fiber"/>
    <property type="evidence" value="ECO:0007669"/>
    <property type="project" value="UniProtKB-SubCell"/>
</dbReference>
<dbReference type="InterPro" id="IPR008603">
    <property type="entry name" value="DCTN4"/>
</dbReference>
<protein>
    <recommendedName>
        <fullName evidence="12">Dynactin subunit 4</fullName>
    </recommendedName>
</protein>
<keyword evidence="7" id="KW-0832">Ubl conjugation</keyword>
<reference evidence="14 15" key="1">
    <citation type="submission" date="2015-04" db="EMBL/GenBank/DDBJ databases">
        <authorList>
            <consortium name="Pathogen Informatics"/>
        </authorList>
    </citation>
    <scope>NUCLEOTIDE SEQUENCE [LARGE SCALE GENOMIC DNA]</scope>
    <source>
        <strain evidence="14 15">SGS1</strain>
    </source>
</reference>
<evidence type="ECO:0000256" key="4">
    <source>
        <dbReference type="ARBA" id="ARBA00022490"/>
    </source>
</evidence>
<dbReference type="PANTHER" id="PTHR13034:SF2">
    <property type="entry name" value="DYNACTIN SUBUNIT 4"/>
    <property type="match status" value="1"/>
</dbReference>
<dbReference type="Pfam" id="PF05502">
    <property type="entry name" value="Dynactin_p62"/>
    <property type="match status" value="1"/>
</dbReference>
<keyword evidence="6" id="KW-0597">Phosphoprotein</keyword>
<comment type="subcellular location">
    <subcellularLocation>
        <location evidence="1">Cytoplasm</location>
        <location evidence="1">Cytoskeleton</location>
        <location evidence="1">Microtubule organizing center</location>
        <location evidence="1">Centrosome</location>
    </subcellularLocation>
    <subcellularLocation>
        <location evidence="2">Cytoplasm</location>
        <location evidence="2">Cytoskeleton</location>
        <location evidence="2">Stress fiber</location>
    </subcellularLocation>
    <subcellularLocation>
        <location evidence="3">Cytoplasm</location>
        <location evidence="3">Myofibril</location>
    </subcellularLocation>
</comment>
<evidence type="ECO:0000256" key="8">
    <source>
        <dbReference type="ARBA" id="ARBA00022990"/>
    </source>
</evidence>
<dbReference type="KEGG" id="prel:PRELSG_1227900"/>
<evidence type="ECO:0000256" key="6">
    <source>
        <dbReference type="ARBA" id="ARBA00022553"/>
    </source>
</evidence>
<comment type="similarity">
    <text evidence="11">Belongs to the dynactin subunit 4 family.</text>
</comment>
<dbReference type="OrthoDB" id="283815at2759"/>
<dbReference type="AlphaFoldDB" id="A0A1J1H912"/>
<dbReference type="Proteomes" id="UP000220158">
    <property type="component" value="Chromosome 12"/>
</dbReference>
<evidence type="ECO:0000313" key="15">
    <source>
        <dbReference type="Proteomes" id="UP000220158"/>
    </source>
</evidence>
<dbReference type="VEuPathDB" id="PlasmoDB:PRELSG_1227900"/>
<evidence type="ECO:0000256" key="3">
    <source>
        <dbReference type="ARBA" id="ARBA00004657"/>
    </source>
</evidence>
<evidence type="ECO:0000256" key="10">
    <source>
        <dbReference type="ARBA" id="ARBA00023212"/>
    </source>
</evidence>
<evidence type="ECO:0000256" key="1">
    <source>
        <dbReference type="ARBA" id="ARBA00004300"/>
    </source>
</evidence>
<keyword evidence="10" id="KW-0206">Cytoskeleton</keyword>
<evidence type="ECO:0000256" key="2">
    <source>
        <dbReference type="ARBA" id="ARBA00004529"/>
    </source>
</evidence>
<proteinExistence type="inferred from homology"/>